<dbReference type="GeneID" id="33553732"/>
<comment type="similarity">
    <text evidence="1">Belongs to the antibiotic N-acetyltransferase family.</text>
</comment>
<dbReference type="PANTHER" id="PTHR11104">
    <property type="entry name" value="AMINOGLYCOSIDE N3-ACETYLTRANSFERASE"/>
    <property type="match status" value="1"/>
</dbReference>
<accession>A0A1Y1UBP4</accession>
<dbReference type="PANTHER" id="PTHR11104:SF0">
    <property type="entry name" value="SPBETA PROPHAGE-DERIVED AMINOGLYCOSIDE N(3')-ACETYLTRANSFERASE-LIKE PROTEIN YOKD"/>
    <property type="match status" value="1"/>
</dbReference>
<dbReference type="Proteomes" id="UP000193218">
    <property type="component" value="Unassembled WGS sequence"/>
</dbReference>
<sequence length="261" mass="28677">MQPLSAQLCTTQSVMKDLHDLGICPGDTVLLHSSLRSMGYVVGGAEAIVTAFLQVLGEQGTLVVPTHTSENSEPSEWQEPPVPESWWQEIRDHTPAFDPTKSKTRQMGAIPEMARTWPGSVRSDHPQTSFAAIGRLASRITANHALDCRLGEQSPLAKLEECNAKVVLLGVDYGSCTASHLAEYRIGRPMVENWFAAVIDGRRQWVTVKDTRIDGDFAELGEPFEAAYKVVKGRVGAATSRVFSVRDAVTFAADWLTNNRR</sequence>
<dbReference type="SUPFAM" id="SSF110710">
    <property type="entry name" value="TTHA0583/YokD-like"/>
    <property type="match status" value="1"/>
</dbReference>
<dbReference type="EMBL" id="NBSH01000012">
    <property type="protein sequence ID" value="ORX34957.1"/>
    <property type="molecule type" value="Genomic_DNA"/>
</dbReference>
<dbReference type="GO" id="GO:0046677">
    <property type="term" value="P:response to antibiotic"/>
    <property type="evidence" value="ECO:0007669"/>
    <property type="project" value="InterPro"/>
</dbReference>
<dbReference type="AlphaFoldDB" id="A0A1Y1UBP4"/>
<dbReference type="InParanoid" id="A0A1Y1UBP4"/>
<evidence type="ECO:0000256" key="3">
    <source>
        <dbReference type="ARBA" id="ARBA00023315"/>
    </source>
</evidence>
<organism evidence="4 5">
    <name type="scientific">Kockovaella imperatae</name>
    <dbReference type="NCBI Taxonomy" id="4999"/>
    <lineage>
        <taxon>Eukaryota</taxon>
        <taxon>Fungi</taxon>
        <taxon>Dikarya</taxon>
        <taxon>Basidiomycota</taxon>
        <taxon>Agaricomycotina</taxon>
        <taxon>Tremellomycetes</taxon>
        <taxon>Tremellales</taxon>
        <taxon>Cuniculitremaceae</taxon>
        <taxon>Kockovaella</taxon>
    </lineage>
</organism>
<dbReference type="GO" id="GO:0008080">
    <property type="term" value="F:N-acetyltransferase activity"/>
    <property type="evidence" value="ECO:0007669"/>
    <property type="project" value="InterPro"/>
</dbReference>
<reference evidence="4 5" key="1">
    <citation type="submission" date="2017-03" db="EMBL/GenBank/DDBJ databases">
        <title>Widespread Adenine N6-methylation of Active Genes in Fungi.</title>
        <authorList>
            <consortium name="DOE Joint Genome Institute"/>
            <person name="Mondo S.J."/>
            <person name="Dannebaum R.O."/>
            <person name="Kuo R.C."/>
            <person name="Louie K.B."/>
            <person name="Bewick A.J."/>
            <person name="Labutti K."/>
            <person name="Haridas S."/>
            <person name="Kuo A."/>
            <person name="Salamov A."/>
            <person name="Ahrendt S.R."/>
            <person name="Lau R."/>
            <person name="Bowen B.P."/>
            <person name="Lipzen A."/>
            <person name="Sullivan W."/>
            <person name="Andreopoulos W.B."/>
            <person name="Clum A."/>
            <person name="Lindquist E."/>
            <person name="Daum C."/>
            <person name="Northen T.R."/>
            <person name="Ramamoorthy G."/>
            <person name="Schmitz R.J."/>
            <person name="Gryganskyi A."/>
            <person name="Culley D."/>
            <person name="Magnuson J."/>
            <person name="James T.Y."/>
            <person name="O'Malley M.A."/>
            <person name="Stajich J.E."/>
            <person name="Spatafora J.W."/>
            <person name="Visel A."/>
            <person name="Grigoriev I.V."/>
        </authorList>
    </citation>
    <scope>NUCLEOTIDE SEQUENCE [LARGE SCALE GENOMIC DNA]</scope>
    <source>
        <strain evidence="4 5">NRRL Y-17943</strain>
    </source>
</reference>
<dbReference type="RefSeq" id="XP_021869173.1">
    <property type="nucleotide sequence ID" value="XM_022011924.1"/>
</dbReference>
<evidence type="ECO:0000313" key="5">
    <source>
        <dbReference type="Proteomes" id="UP000193218"/>
    </source>
</evidence>
<dbReference type="Pfam" id="PF02522">
    <property type="entry name" value="Antibiotic_NAT"/>
    <property type="match status" value="1"/>
</dbReference>
<dbReference type="InterPro" id="IPR003679">
    <property type="entry name" value="Amioglycoside_AcTrfase"/>
</dbReference>
<evidence type="ECO:0000313" key="4">
    <source>
        <dbReference type="EMBL" id="ORX34957.1"/>
    </source>
</evidence>
<proteinExistence type="inferred from homology"/>
<name>A0A1Y1UBP4_9TREE</name>
<keyword evidence="3" id="KW-0012">Acyltransferase</keyword>
<evidence type="ECO:0008006" key="6">
    <source>
        <dbReference type="Google" id="ProtNLM"/>
    </source>
</evidence>
<gene>
    <name evidence="4" type="ORF">BD324DRAFT_108728</name>
</gene>
<dbReference type="InterPro" id="IPR028345">
    <property type="entry name" value="Antibiotic_NAT-like"/>
</dbReference>
<evidence type="ECO:0000256" key="2">
    <source>
        <dbReference type="ARBA" id="ARBA00022679"/>
    </source>
</evidence>
<protein>
    <recommendedName>
        <fullName evidence="6">Aminoglycoside N(3)-acetyltransferase</fullName>
    </recommendedName>
</protein>
<keyword evidence="5" id="KW-1185">Reference proteome</keyword>
<keyword evidence="2" id="KW-0808">Transferase</keyword>
<dbReference type="OrthoDB" id="9987540at2759"/>
<evidence type="ECO:0000256" key="1">
    <source>
        <dbReference type="ARBA" id="ARBA00006383"/>
    </source>
</evidence>
<comment type="caution">
    <text evidence="4">The sequence shown here is derived from an EMBL/GenBank/DDBJ whole genome shotgun (WGS) entry which is preliminary data.</text>
</comment>